<evidence type="ECO:0000313" key="4">
    <source>
        <dbReference type="Proteomes" id="UP000218083"/>
    </source>
</evidence>
<feature type="transmembrane region" description="Helical" evidence="1">
    <location>
        <begin position="110"/>
        <end position="128"/>
    </location>
</feature>
<dbReference type="OrthoDB" id="82282at2157"/>
<keyword evidence="1" id="KW-0812">Transmembrane</keyword>
<keyword evidence="1" id="KW-1133">Transmembrane helix</keyword>
<name>A0A2A2FLY1_9EURY</name>
<sequence length="312" mass="32417">MSNVGGNSRPRTADLFAVVASVLLAIGVAFTPLGEWRPIAVAFGLPFVLLVPGYALVSAVFPRAGETAPRSEGQTSWTARLGLSVAASTVTVALVGVALDFTVWGFGRTAVVVGLSVVTLGATSLAWYRRRRLPVTAQAGASVDAVRARVRSVALGDGLAGVALTLVVLVAAVGAVGVVADESTGTASVTEFYVLGEDGSGDLVAGSYPSNATAGEPTTLGVGVGTLRSDFDGRVVVSLERVTVEGDAVSVDESRELDRFDVRVSAGETNVTRRTVRPRTVGERLRLTARLYRDGSDSPVRQVHVWLTVRPA</sequence>
<dbReference type="Pfam" id="PF07760">
    <property type="entry name" value="DUF1616"/>
    <property type="match status" value="1"/>
</dbReference>
<protein>
    <recommendedName>
        <fullName evidence="2">DUF1616 domain-containing protein</fullName>
    </recommendedName>
</protein>
<keyword evidence="1" id="KW-0472">Membrane</keyword>
<keyword evidence="4" id="KW-1185">Reference proteome</keyword>
<proteinExistence type="predicted"/>
<dbReference type="AlphaFoldDB" id="A0A2A2FLY1"/>
<feature type="transmembrane region" description="Helical" evidence="1">
    <location>
        <begin position="81"/>
        <end position="104"/>
    </location>
</feature>
<dbReference type="RefSeq" id="WP_095635695.1">
    <property type="nucleotide sequence ID" value="NZ_NSKC01000001.1"/>
</dbReference>
<gene>
    <name evidence="3" type="ORF">CK500_02660</name>
</gene>
<dbReference type="Proteomes" id="UP000218083">
    <property type="component" value="Unassembled WGS sequence"/>
</dbReference>
<feature type="transmembrane region" description="Helical" evidence="1">
    <location>
        <begin position="159"/>
        <end position="180"/>
    </location>
</feature>
<evidence type="ECO:0000313" key="3">
    <source>
        <dbReference type="EMBL" id="PAU85583.1"/>
    </source>
</evidence>
<dbReference type="InterPro" id="IPR011674">
    <property type="entry name" value="DUF1616"/>
</dbReference>
<feature type="transmembrane region" description="Helical" evidence="1">
    <location>
        <begin position="39"/>
        <end position="61"/>
    </location>
</feature>
<comment type="caution">
    <text evidence="3">The sequence shown here is derived from an EMBL/GenBank/DDBJ whole genome shotgun (WGS) entry which is preliminary data.</text>
</comment>
<reference evidence="3 4" key="1">
    <citation type="submission" date="2017-08" db="EMBL/GenBank/DDBJ databases">
        <title>The strain WRN001 was isolated from Binhai saline alkaline soil, Tianjin, China.</title>
        <authorList>
            <person name="Liu D."/>
            <person name="Zhang G."/>
        </authorList>
    </citation>
    <scope>NUCLEOTIDE SEQUENCE [LARGE SCALE GENOMIC DNA]</scope>
    <source>
        <strain evidence="3 4">WN019</strain>
    </source>
</reference>
<feature type="transmembrane region" description="Helical" evidence="1">
    <location>
        <begin position="12"/>
        <end position="33"/>
    </location>
</feature>
<organism evidence="3 4">
    <name type="scientific">Halorubrum salipaludis</name>
    <dbReference type="NCBI Taxonomy" id="2032630"/>
    <lineage>
        <taxon>Archaea</taxon>
        <taxon>Methanobacteriati</taxon>
        <taxon>Methanobacteriota</taxon>
        <taxon>Stenosarchaea group</taxon>
        <taxon>Halobacteria</taxon>
        <taxon>Halobacteriales</taxon>
        <taxon>Haloferacaceae</taxon>
        <taxon>Halorubrum</taxon>
    </lineage>
</organism>
<evidence type="ECO:0000256" key="1">
    <source>
        <dbReference type="SAM" id="Phobius"/>
    </source>
</evidence>
<dbReference type="EMBL" id="NSKC01000001">
    <property type="protein sequence ID" value="PAU85583.1"/>
    <property type="molecule type" value="Genomic_DNA"/>
</dbReference>
<evidence type="ECO:0000259" key="2">
    <source>
        <dbReference type="Pfam" id="PF07760"/>
    </source>
</evidence>
<feature type="domain" description="DUF1616" evidence="2">
    <location>
        <begin position="18"/>
        <end position="307"/>
    </location>
</feature>
<accession>A0A2A2FLY1</accession>